<dbReference type="EMBL" id="CP059735">
    <property type="protein sequence ID" value="WDE01918.1"/>
    <property type="molecule type" value="Genomic_DNA"/>
</dbReference>
<keyword evidence="2" id="KW-0813">Transport</keyword>
<dbReference type="GO" id="GO:0015846">
    <property type="term" value="P:polyamine transport"/>
    <property type="evidence" value="ECO:0007669"/>
    <property type="project" value="InterPro"/>
</dbReference>
<dbReference type="GO" id="GO:0042597">
    <property type="term" value="C:periplasmic space"/>
    <property type="evidence" value="ECO:0007669"/>
    <property type="project" value="UniProtKB-SubCell"/>
</dbReference>
<evidence type="ECO:0000256" key="3">
    <source>
        <dbReference type="ARBA" id="ARBA00022729"/>
    </source>
</evidence>
<gene>
    <name evidence="5" type="ORF">SG35_017325</name>
</gene>
<organism evidence="5 6">
    <name type="scientific">Thalassomonas actiniarum</name>
    <dbReference type="NCBI Taxonomy" id="485447"/>
    <lineage>
        <taxon>Bacteria</taxon>
        <taxon>Pseudomonadati</taxon>
        <taxon>Pseudomonadota</taxon>
        <taxon>Gammaproteobacteria</taxon>
        <taxon>Alteromonadales</taxon>
        <taxon>Colwelliaceae</taxon>
        <taxon>Thalassomonas</taxon>
    </lineage>
</organism>
<proteinExistence type="predicted"/>
<dbReference type="PANTHER" id="PTHR30222:SF17">
    <property type="entry name" value="SPERMIDINE_PUTRESCINE-BINDING PERIPLASMIC PROTEIN"/>
    <property type="match status" value="1"/>
</dbReference>
<comment type="subcellular location">
    <subcellularLocation>
        <location evidence="1">Periplasm</location>
    </subcellularLocation>
</comment>
<evidence type="ECO:0000313" key="6">
    <source>
        <dbReference type="Proteomes" id="UP000032568"/>
    </source>
</evidence>
<dbReference type="InterPro" id="IPR001188">
    <property type="entry name" value="Sperm_putr-bd"/>
</dbReference>
<dbReference type="KEGG" id="tact:SG35_017325"/>
<dbReference type="Proteomes" id="UP000032568">
    <property type="component" value="Chromosome"/>
</dbReference>
<keyword evidence="6" id="KW-1185">Reference proteome</keyword>
<evidence type="ECO:0000256" key="1">
    <source>
        <dbReference type="ARBA" id="ARBA00004418"/>
    </source>
</evidence>
<evidence type="ECO:0000256" key="4">
    <source>
        <dbReference type="ARBA" id="ARBA00022764"/>
    </source>
</evidence>
<evidence type="ECO:0000313" key="5">
    <source>
        <dbReference type="EMBL" id="WDE01918.1"/>
    </source>
</evidence>
<reference evidence="5 6" key="2">
    <citation type="journal article" date="2022" name="Mar. Drugs">
        <title>Bioassay-Guided Fractionation Leads to the Detection of Cholic Acid Generated by the Rare Thalassomonas sp.</title>
        <authorList>
            <person name="Pheiffer F."/>
            <person name="Schneider Y.K."/>
            <person name="Hansen E.H."/>
            <person name="Andersen J.H."/>
            <person name="Isaksson J."/>
            <person name="Busche T."/>
            <person name="R C."/>
            <person name="Kalinowski J."/>
            <person name="Zyl L.V."/>
            <person name="Trindade M."/>
        </authorList>
    </citation>
    <scope>NUCLEOTIDE SEQUENCE [LARGE SCALE GENOMIC DNA]</scope>
    <source>
        <strain evidence="5 6">A5K-106</strain>
    </source>
</reference>
<dbReference type="Gene3D" id="3.40.190.10">
    <property type="entry name" value="Periplasmic binding protein-like II"/>
    <property type="match status" value="2"/>
</dbReference>
<dbReference type="SUPFAM" id="SSF53850">
    <property type="entry name" value="Periplasmic binding protein-like II"/>
    <property type="match status" value="1"/>
</dbReference>
<dbReference type="PRINTS" id="PR00909">
    <property type="entry name" value="SPERMDNBNDNG"/>
</dbReference>
<protein>
    <submittedName>
        <fullName evidence="5">Extracellular solute-binding protein</fullName>
    </submittedName>
</protein>
<keyword evidence="3" id="KW-0732">Signal</keyword>
<dbReference type="GO" id="GO:0019808">
    <property type="term" value="F:polyamine binding"/>
    <property type="evidence" value="ECO:0007669"/>
    <property type="project" value="InterPro"/>
</dbReference>
<evidence type="ECO:0000256" key="2">
    <source>
        <dbReference type="ARBA" id="ARBA00022448"/>
    </source>
</evidence>
<keyword evidence="4" id="KW-0574">Periplasm</keyword>
<dbReference type="AlphaFoldDB" id="A0AAF0C5V1"/>
<accession>A0AAF0C5V1</accession>
<dbReference type="PANTHER" id="PTHR30222">
    <property type="entry name" value="SPERMIDINE/PUTRESCINE-BINDING PERIPLASMIC PROTEIN"/>
    <property type="match status" value="1"/>
</dbReference>
<reference evidence="5 6" key="1">
    <citation type="journal article" date="2015" name="Genome Announc.">
        <title>Draft Genome Sequences of Marine Isolates of Thalassomonas viridans and Thalassomonas actiniarum.</title>
        <authorList>
            <person name="Olonade I."/>
            <person name="van Zyl L.J."/>
            <person name="Trindade M."/>
        </authorList>
    </citation>
    <scope>NUCLEOTIDE SEQUENCE [LARGE SCALE GENOMIC DNA]</scope>
    <source>
        <strain evidence="5 6">A5K-106</strain>
    </source>
</reference>
<sequence length="368" mass="42003">MAIGLIFCLCSTGELWAKESLRIFTWDGYVTKQDLTQVNKLLSEQNYDIEAKVITPFADDADQMFNVIRAGKADVTFLTLFFIKMQHQRMLHLLQPINTQSPRLSNYQALEPSLTDIPMGMVENKKFYIPWGGGAYGFYVNRNQVEKQDIPVSLNDLWLPKWQGRVSYNLSQEWYNIGITLMSMGKSPFYINELVRKHQHARLIELKAENSDLITKLTRLYANAGHLWHSGPVFHENLHIVSSWGPEIMRENTKGNNWQLIQFKEGSMVWLDTINFVHSLKGKKLEAAEIFANYFIGKQVQNRIVTSLSMVAASSLVESNPIIDNNPTFFQNDLFVPPYDTVSGNIVTTLTERALAGAKIMQKATSQD</sequence>
<name>A0AAF0C5V1_9GAMM</name>
<dbReference type="Pfam" id="PF13343">
    <property type="entry name" value="SBP_bac_6"/>
    <property type="match status" value="1"/>
</dbReference>